<dbReference type="AlphaFoldDB" id="A0A8T0IX53"/>
<keyword evidence="3" id="KW-1185">Reference proteome</keyword>
<gene>
    <name evidence="2" type="ORF">KC19_2G183200</name>
</gene>
<dbReference type="Proteomes" id="UP000822688">
    <property type="component" value="Chromosome 2"/>
</dbReference>
<organism evidence="2 3">
    <name type="scientific">Ceratodon purpureus</name>
    <name type="common">Fire moss</name>
    <name type="synonym">Dicranum purpureum</name>
    <dbReference type="NCBI Taxonomy" id="3225"/>
    <lineage>
        <taxon>Eukaryota</taxon>
        <taxon>Viridiplantae</taxon>
        <taxon>Streptophyta</taxon>
        <taxon>Embryophyta</taxon>
        <taxon>Bryophyta</taxon>
        <taxon>Bryophytina</taxon>
        <taxon>Bryopsida</taxon>
        <taxon>Dicranidae</taxon>
        <taxon>Pseudoditrichales</taxon>
        <taxon>Ditrichaceae</taxon>
        <taxon>Ceratodon</taxon>
    </lineage>
</organism>
<feature type="compositionally biased region" description="Gly residues" evidence="1">
    <location>
        <begin position="105"/>
        <end position="138"/>
    </location>
</feature>
<accession>A0A8T0IX53</accession>
<evidence type="ECO:0000313" key="3">
    <source>
        <dbReference type="Proteomes" id="UP000822688"/>
    </source>
</evidence>
<feature type="region of interest" description="Disordered" evidence="1">
    <location>
        <begin position="189"/>
        <end position="224"/>
    </location>
</feature>
<evidence type="ECO:0000313" key="2">
    <source>
        <dbReference type="EMBL" id="KAG0587682.1"/>
    </source>
</evidence>
<feature type="region of interest" description="Disordered" evidence="1">
    <location>
        <begin position="98"/>
        <end position="144"/>
    </location>
</feature>
<name>A0A8T0IX53_CERPU</name>
<dbReference type="EMBL" id="CM026422">
    <property type="protein sequence ID" value="KAG0587682.1"/>
    <property type="molecule type" value="Genomic_DNA"/>
</dbReference>
<proteinExistence type="predicted"/>
<protein>
    <submittedName>
        <fullName evidence="2">Uncharacterized protein</fullName>
    </submittedName>
</protein>
<reference evidence="2" key="1">
    <citation type="submission" date="2020-06" db="EMBL/GenBank/DDBJ databases">
        <title>WGS assembly of Ceratodon purpureus strain R40.</title>
        <authorList>
            <person name="Carey S.B."/>
            <person name="Jenkins J."/>
            <person name="Shu S."/>
            <person name="Lovell J.T."/>
            <person name="Sreedasyam A."/>
            <person name="Maumus F."/>
            <person name="Tiley G.P."/>
            <person name="Fernandez-Pozo N."/>
            <person name="Barry K."/>
            <person name="Chen C."/>
            <person name="Wang M."/>
            <person name="Lipzen A."/>
            <person name="Daum C."/>
            <person name="Saski C.A."/>
            <person name="Payton A.C."/>
            <person name="Mcbreen J.C."/>
            <person name="Conrad R.E."/>
            <person name="Kollar L.M."/>
            <person name="Olsson S."/>
            <person name="Huttunen S."/>
            <person name="Landis J.B."/>
            <person name="Wickett N.J."/>
            <person name="Johnson M.G."/>
            <person name="Rensing S.A."/>
            <person name="Grimwood J."/>
            <person name="Schmutz J."/>
            <person name="Mcdaniel S.F."/>
        </authorList>
    </citation>
    <scope>NUCLEOTIDE SEQUENCE</scope>
    <source>
        <strain evidence="2">R40</strain>
    </source>
</reference>
<dbReference type="PANTHER" id="PTHR36393:SF1">
    <property type="entry name" value="SULFATE ADENYLYLTRANSFERASE SUBUNIT"/>
    <property type="match status" value="1"/>
</dbReference>
<comment type="caution">
    <text evidence="2">The sequence shown here is derived from an EMBL/GenBank/DDBJ whole genome shotgun (WGS) entry which is preliminary data.</text>
</comment>
<dbReference type="PANTHER" id="PTHR36393">
    <property type="entry name" value="SULFATE ADENYLYLTRANSFERASE SUBUNIT"/>
    <property type="match status" value="1"/>
</dbReference>
<evidence type="ECO:0000256" key="1">
    <source>
        <dbReference type="SAM" id="MobiDB-lite"/>
    </source>
</evidence>
<sequence>MALAAPASLLWKPATASGPCRDGCNDGRHDGARAEFSGGAAVAGRDREAQQWERCRQSCASPARVSCFMGGNKRDAAKKALESALGEKKDAFSKLDEEIKKRQESGGGGGGRGRGWGSGGGGGGGGAGGGGGSSGGGLPRIPSNSMDEAKQMVLAFLGLTALYLVLTQGKSMLAVSVNSALYVLRGFKKSGSSSSTRREPALSRPIGDGPGPAESSVMSKWGRD</sequence>